<dbReference type="OrthoDB" id="101303at2759"/>
<dbReference type="Proteomes" id="UP000198211">
    <property type="component" value="Unassembled WGS sequence"/>
</dbReference>
<comment type="caution">
    <text evidence="1">The sequence shown here is derived from an EMBL/GenBank/DDBJ whole genome shotgun (WGS) entry which is preliminary data.</text>
</comment>
<accession>A0A225W101</accession>
<evidence type="ECO:0008006" key="3">
    <source>
        <dbReference type="Google" id="ProtNLM"/>
    </source>
</evidence>
<dbReference type="EMBL" id="NBNE01002295">
    <property type="protein sequence ID" value="OWZ10889.1"/>
    <property type="molecule type" value="Genomic_DNA"/>
</dbReference>
<organism evidence="1 2">
    <name type="scientific">Phytophthora megakarya</name>
    <dbReference type="NCBI Taxonomy" id="4795"/>
    <lineage>
        <taxon>Eukaryota</taxon>
        <taxon>Sar</taxon>
        <taxon>Stramenopiles</taxon>
        <taxon>Oomycota</taxon>
        <taxon>Peronosporomycetes</taxon>
        <taxon>Peronosporales</taxon>
        <taxon>Peronosporaceae</taxon>
        <taxon>Phytophthora</taxon>
    </lineage>
</organism>
<evidence type="ECO:0000313" key="1">
    <source>
        <dbReference type="EMBL" id="OWZ10889.1"/>
    </source>
</evidence>
<name>A0A225W101_9STRA</name>
<gene>
    <name evidence="1" type="ORF">PHMEG_00016180</name>
</gene>
<sequence>MREGYARKLAHLWHGPFRVAEKIGEYAVRINIQHFPGSPCFEDHTGQDIPRSTNRVDFDETLLPEDSWIQDRDPDEYEVEQISDMRAGKRTRYETDLPGIFGTLAWI</sequence>
<protein>
    <recommendedName>
        <fullName evidence="3">Reverse transcriptase</fullName>
    </recommendedName>
</protein>
<dbReference type="AlphaFoldDB" id="A0A225W101"/>
<evidence type="ECO:0000313" key="2">
    <source>
        <dbReference type="Proteomes" id="UP000198211"/>
    </source>
</evidence>
<keyword evidence="2" id="KW-1185">Reference proteome</keyword>
<reference evidence="2" key="1">
    <citation type="submission" date="2017-03" db="EMBL/GenBank/DDBJ databases">
        <title>Phytopthora megakarya and P. palmivora, two closely related causual agents of cacao black pod achieved similar genome size and gene model numbers by different mechanisms.</title>
        <authorList>
            <person name="Ali S."/>
            <person name="Shao J."/>
            <person name="Larry D.J."/>
            <person name="Kronmiller B."/>
            <person name="Shen D."/>
            <person name="Strem M.D."/>
            <person name="Melnick R.L."/>
            <person name="Guiltinan M.J."/>
            <person name="Tyler B.M."/>
            <person name="Meinhardt L.W."/>
            <person name="Bailey B.A."/>
        </authorList>
    </citation>
    <scope>NUCLEOTIDE SEQUENCE [LARGE SCALE GENOMIC DNA]</scope>
    <source>
        <strain evidence="2">zdho120</strain>
    </source>
</reference>
<proteinExistence type="predicted"/>